<evidence type="ECO:0000256" key="1">
    <source>
        <dbReference type="ARBA" id="ARBA00009986"/>
    </source>
</evidence>
<reference key="1">
    <citation type="submission" date="2017-08" db="EMBL/GenBank/DDBJ databases">
        <title>A dynamic microbial community with high functional redundancy inhabits the cold, oxic subseafloor aquifer.</title>
        <authorList>
            <person name="Tully B.J."/>
            <person name="Wheat C.G."/>
            <person name="Glazer B.T."/>
            <person name="Huber J.A."/>
        </authorList>
    </citation>
    <scope>NUCLEOTIDE SEQUENCE [LARGE SCALE GENOMIC DNA]</scope>
</reference>
<comment type="caution">
    <text evidence="6">The sequence shown here is derived from an EMBL/GenBank/DDBJ whole genome shotgun (WGS) entry which is preliminary data.</text>
</comment>
<dbReference type="InterPro" id="IPR015590">
    <property type="entry name" value="Aldehyde_DH_dom"/>
</dbReference>
<evidence type="ECO:0000256" key="4">
    <source>
        <dbReference type="RuleBase" id="RU003345"/>
    </source>
</evidence>
<accession>A0A2A4Z0K9</accession>
<dbReference type="AlphaFoldDB" id="A0A2A4Z0K9"/>
<dbReference type="FunFam" id="3.40.605.10:FF:000007">
    <property type="entry name" value="NAD/NADP-dependent betaine aldehyde dehydrogenase"/>
    <property type="match status" value="1"/>
</dbReference>
<comment type="similarity">
    <text evidence="1 4">Belongs to the aldehyde dehydrogenase family.</text>
</comment>
<feature type="domain" description="Aldehyde dehydrogenase" evidence="5">
    <location>
        <begin position="16"/>
        <end position="477"/>
    </location>
</feature>
<dbReference type="Gene3D" id="3.40.605.10">
    <property type="entry name" value="Aldehyde Dehydrogenase, Chain A, domain 1"/>
    <property type="match status" value="1"/>
</dbReference>
<evidence type="ECO:0000256" key="3">
    <source>
        <dbReference type="PROSITE-ProRule" id="PRU10007"/>
    </source>
</evidence>
<dbReference type="PROSITE" id="PS00687">
    <property type="entry name" value="ALDEHYDE_DEHYDR_GLU"/>
    <property type="match status" value="1"/>
</dbReference>
<dbReference type="FunFam" id="3.40.309.10:FF:000012">
    <property type="entry name" value="Betaine aldehyde dehydrogenase"/>
    <property type="match status" value="1"/>
</dbReference>
<dbReference type="Gene3D" id="3.40.309.10">
    <property type="entry name" value="Aldehyde Dehydrogenase, Chain A, domain 2"/>
    <property type="match status" value="1"/>
</dbReference>
<dbReference type="InterPro" id="IPR016163">
    <property type="entry name" value="Ald_DH_C"/>
</dbReference>
<name>A0A2A4Z0K9_9PROT</name>
<proteinExistence type="inferred from homology"/>
<evidence type="ECO:0000256" key="2">
    <source>
        <dbReference type="ARBA" id="ARBA00023002"/>
    </source>
</evidence>
<dbReference type="Pfam" id="PF00171">
    <property type="entry name" value="Aldedh"/>
    <property type="match status" value="1"/>
</dbReference>
<feature type="active site" evidence="3">
    <location>
        <position position="250"/>
    </location>
</feature>
<dbReference type="SUPFAM" id="SSF53720">
    <property type="entry name" value="ALDH-like"/>
    <property type="match status" value="1"/>
</dbReference>
<sequence length="482" mass="52349">MTDLIIGYNLINGELVESESGQWKDSINPANEKVIGRAVLGNKKDVDRAVDAAERAWPAWFDLDVSERSDILMNFGEKLAERFDELARVEVIDSGNTLKPTLHAMDEISKTIKFYAGLAPAMRGETIPASAKNLHMTLLEPYGVVGRIAAYNHPALFSVARTVAALAVGNSVVVKPPESCPLSVQLLGEVVRDTLPAGVFNIVNGRGAEVGDALVRHPKVKRLALIGSVPTGQLIQRSAAEVGVKHITLELGGKNPMIIFADADPKAAAASAIKGMNFAWQGQSCGSNSRVLIHQDIYEEVVELITAEVAAIKLGDPLLPETGMGPINNPKAYAHVMSFLEPEQTKGARLMTGGKRPEGAEFEKGFWVEPTVFADVTPDMRVWREEIFGPVIALAPWSDYDAMIEDANDSEYGLSAAIWTNDVTQAIKTARRLRAGSIFINGANTHFVGMPWGGFKNSGIEREEGIEEMRSYLETKALNFIL</sequence>
<keyword evidence="2 4" id="KW-0560">Oxidoreductase</keyword>
<organism evidence="6">
    <name type="scientific">OCS116 cluster bacterium</name>
    <dbReference type="NCBI Taxonomy" id="2030921"/>
    <lineage>
        <taxon>Bacteria</taxon>
        <taxon>Pseudomonadati</taxon>
        <taxon>Pseudomonadota</taxon>
        <taxon>Alphaproteobacteria</taxon>
        <taxon>OCS116 cluster</taxon>
    </lineage>
</organism>
<gene>
    <name evidence="6" type="ORF">COB13_09465</name>
</gene>
<dbReference type="GO" id="GO:0016620">
    <property type="term" value="F:oxidoreductase activity, acting on the aldehyde or oxo group of donors, NAD or NADP as acceptor"/>
    <property type="evidence" value="ECO:0007669"/>
    <property type="project" value="InterPro"/>
</dbReference>
<dbReference type="InterPro" id="IPR016162">
    <property type="entry name" value="Ald_DH_N"/>
</dbReference>
<evidence type="ECO:0000313" key="6">
    <source>
        <dbReference type="EMBL" id="PCJ00525.1"/>
    </source>
</evidence>
<dbReference type="PANTHER" id="PTHR11699">
    <property type="entry name" value="ALDEHYDE DEHYDROGENASE-RELATED"/>
    <property type="match status" value="1"/>
</dbReference>
<dbReference type="EMBL" id="NVUS01000011">
    <property type="protein sequence ID" value="PCJ00525.1"/>
    <property type="molecule type" value="Genomic_DNA"/>
</dbReference>
<dbReference type="InterPro" id="IPR016161">
    <property type="entry name" value="Ald_DH/histidinol_DH"/>
</dbReference>
<evidence type="ECO:0000259" key="5">
    <source>
        <dbReference type="Pfam" id="PF00171"/>
    </source>
</evidence>
<dbReference type="InterPro" id="IPR029510">
    <property type="entry name" value="Ald_DH_CS_GLU"/>
</dbReference>
<reference evidence="6" key="2">
    <citation type="journal article" date="2018" name="ISME J.">
        <title>A dynamic microbial community with high functional redundancy inhabits the cold, oxic subseafloor aquifer.</title>
        <authorList>
            <person name="Tully B.J."/>
            <person name="Wheat C.G."/>
            <person name="Glazer B.T."/>
            <person name="Huber J.A."/>
        </authorList>
    </citation>
    <scope>NUCLEOTIDE SEQUENCE</scope>
    <source>
        <strain evidence="6">NORP83</strain>
    </source>
</reference>
<protein>
    <submittedName>
        <fullName evidence="6">Aldehyde dehydrogenase</fullName>
    </submittedName>
</protein>